<dbReference type="GeneID" id="99735308"/>
<evidence type="ECO:0000313" key="2">
    <source>
        <dbReference type="EMBL" id="PWK98403.1"/>
    </source>
</evidence>
<reference evidence="1 4" key="2">
    <citation type="submission" date="2021-07" db="EMBL/GenBank/DDBJ databases">
        <title>A novel phosphonate cluster across the Pantoea species complex is important for pathogenicity in onion.</title>
        <authorList>
            <person name="Zhao M."/>
            <person name="Stice S."/>
            <person name="Shin G.Y."/>
            <person name="Coutinho T."/>
            <person name="Gitaitis R."/>
            <person name="Kvitko B."/>
            <person name="Dutta B."/>
        </authorList>
    </citation>
    <scope>NUCLEOTIDE SEQUENCE [LARGE SCALE GENOMIC DNA]</scope>
    <source>
        <strain evidence="1 4">BD 382</strain>
    </source>
</reference>
<comment type="caution">
    <text evidence="2">The sequence shown here is derived from an EMBL/GenBank/DDBJ whole genome shotgun (WGS) entry which is preliminary data.</text>
</comment>
<protein>
    <recommendedName>
        <fullName evidence="5">Biofilm development protein YmgB/AriR</fullName>
    </recommendedName>
</protein>
<evidence type="ECO:0000313" key="3">
    <source>
        <dbReference type="Proteomes" id="UP000245981"/>
    </source>
</evidence>
<dbReference type="Proteomes" id="UP000245981">
    <property type="component" value="Unassembled WGS sequence"/>
</dbReference>
<dbReference type="EMBL" id="QGHF01000003">
    <property type="protein sequence ID" value="PWK98403.1"/>
    <property type="molecule type" value="Genomic_DNA"/>
</dbReference>
<dbReference type="Gene3D" id="1.20.5.5260">
    <property type="match status" value="1"/>
</dbReference>
<reference evidence="2 3" key="1">
    <citation type="submission" date="2018-05" db="EMBL/GenBank/DDBJ databases">
        <title>Genomic Encyclopedia of Type Strains, Phase IV (KMG-V): Genome sequencing to study the core and pangenomes of soil and plant-associated prokaryotes.</title>
        <authorList>
            <person name="Whitman W."/>
        </authorList>
    </citation>
    <scope>NUCLEOTIDE SEQUENCE [LARGE SCALE GENOMIC DNA]</scope>
    <source>
        <strain evidence="2 3">PNA 200-10</strain>
    </source>
</reference>
<keyword evidence="4" id="KW-1185">Reference proteome</keyword>
<name>A0A2V2BJA6_9GAMM</name>
<evidence type="ECO:0000313" key="4">
    <source>
        <dbReference type="Proteomes" id="UP001197236"/>
    </source>
</evidence>
<accession>A0A2V2BJA6</accession>
<dbReference type="Proteomes" id="UP001197236">
    <property type="component" value="Unassembled WGS sequence"/>
</dbReference>
<evidence type="ECO:0008006" key="5">
    <source>
        <dbReference type="Google" id="ProtNLM"/>
    </source>
</evidence>
<dbReference type="RefSeq" id="WP_063877317.1">
    <property type="nucleotide sequence ID" value="NZ_CP125958.1"/>
</dbReference>
<dbReference type="AlphaFoldDB" id="A0A2V2BJA6"/>
<dbReference type="EMBL" id="JAHVXZ010000010">
    <property type="protein sequence ID" value="MBW1258787.1"/>
    <property type="molecule type" value="Genomic_DNA"/>
</dbReference>
<gene>
    <name evidence="2" type="ORF">C7431_103168</name>
    <name evidence="1" type="ORF">KYI95_16545</name>
</gene>
<dbReference type="OrthoDB" id="6540074at2"/>
<evidence type="ECO:0000313" key="1">
    <source>
        <dbReference type="EMBL" id="MBW1258787.1"/>
    </source>
</evidence>
<proteinExistence type="predicted"/>
<organism evidence="2 3">
    <name type="scientific">Pantoea allii</name>
    <dbReference type="NCBI Taxonomy" id="574096"/>
    <lineage>
        <taxon>Bacteria</taxon>
        <taxon>Pseudomonadati</taxon>
        <taxon>Pseudomonadota</taxon>
        <taxon>Gammaproteobacteria</taxon>
        <taxon>Enterobacterales</taxon>
        <taxon>Erwiniaceae</taxon>
        <taxon>Pantoea</taxon>
    </lineage>
</organism>
<sequence length="80" mass="9184">MRQGSLPPAEKTNGLAHYFNKIDHPRQLETLGRIAVEILRENKPVSRRIICLKLIGCLEKATSEDDRLHYRGLLTLLFSQ</sequence>